<organism evidence="2 3">
    <name type="scientific">Secundilactobacillus folii</name>
    <dbReference type="NCBI Taxonomy" id="2678357"/>
    <lineage>
        <taxon>Bacteria</taxon>
        <taxon>Bacillati</taxon>
        <taxon>Bacillota</taxon>
        <taxon>Bacilli</taxon>
        <taxon>Lactobacillales</taxon>
        <taxon>Lactobacillaceae</taxon>
        <taxon>Secundilactobacillus</taxon>
    </lineage>
</organism>
<feature type="transmembrane region" description="Helical" evidence="1">
    <location>
        <begin position="418"/>
        <end position="439"/>
    </location>
</feature>
<reference evidence="2 3" key="1">
    <citation type="submission" date="2019-11" db="EMBL/GenBank/DDBJ databases">
        <title>Lactobacillus sp. nov. CRM56-3, isolated from fermented tea leaves.</title>
        <authorList>
            <person name="Phuengjayaem S."/>
            <person name="Tanasupawat S."/>
        </authorList>
    </citation>
    <scope>NUCLEOTIDE SEQUENCE [LARGE SCALE GENOMIC DNA]</scope>
    <source>
        <strain evidence="2 3">CRM56-3</strain>
    </source>
</reference>
<keyword evidence="1" id="KW-1133">Transmembrane helix</keyword>
<feature type="transmembrane region" description="Helical" evidence="1">
    <location>
        <begin position="102"/>
        <end position="121"/>
    </location>
</feature>
<protein>
    <recommendedName>
        <fullName evidence="4">Transmembrane protein</fullName>
    </recommendedName>
</protein>
<sequence length="480" mass="54260">MRRYLQISPVAAVVIACAIIVGIPMFITPIHGYSDNGDFQMLLASNDLFQLPHTKIGYTIQKYGLMRHYNQLHLEHLTTQSVVIQIAVALNRWFYSRSIFDLRFLGAIHYLLYLGGVATFANGLIGRKKRRRNYLLAIVLTLILADSAFTLYLNSFYPQALTLILMLYLAGLFLSLMCYKQENVWQTFSFFAVAFLLLMVHESNSLLCIGLIIAGIGVLSRPHHHLIHGMMLCFTALLLLVGWISANNLSPEASQMNKYQAMTQGKLLTTSHPESISQTTNIDPQFTLMRAQSYYPNGYAALKAEDAETKRQFTQRYDLPWLISAYATDLPQMGRLLDVTAKNTMLLRPKFAGTQAAKPGSKPQFKTKYFTLFSQMLATFYPRKYAFNCLLAAAIAIVYGFAFVRHLKRGERWLASRFWLVIGLLAIVIASPPAVVVLYGTADLSIHIFPVAFSLCLVGMVLLSDVVQHRLWRNTNERQT</sequence>
<feature type="transmembrane region" description="Helical" evidence="1">
    <location>
        <begin position="7"/>
        <end position="27"/>
    </location>
</feature>
<proteinExistence type="predicted"/>
<feature type="transmembrane region" description="Helical" evidence="1">
    <location>
        <begin position="191"/>
        <end position="219"/>
    </location>
</feature>
<dbReference type="AlphaFoldDB" id="A0A7X2XVG8"/>
<evidence type="ECO:0000256" key="1">
    <source>
        <dbReference type="SAM" id="Phobius"/>
    </source>
</evidence>
<keyword evidence="1" id="KW-0812">Transmembrane</keyword>
<dbReference type="RefSeq" id="WP_155431081.1">
    <property type="nucleotide sequence ID" value="NZ_WNJO01000003.1"/>
</dbReference>
<feature type="transmembrane region" description="Helical" evidence="1">
    <location>
        <begin position="225"/>
        <end position="246"/>
    </location>
</feature>
<keyword evidence="3" id="KW-1185">Reference proteome</keyword>
<gene>
    <name evidence="2" type="ORF">GM612_03930</name>
</gene>
<evidence type="ECO:0008006" key="4">
    <source>
        <dbReference type="Google" id="ProtNLM"/>
    </source>
</evidence>
<evidence type="ECO:0000313" key="2">
    <source>
        <dbReference type="EMBL" id="MTV81805.1"/>
    </source>
</evidence>
<feature type="transmembrane region" description="Helical" evidence="1">
    <location>
        <begin position="446"/>
        <end position="464"/>
    </location>
</feature>
<keyword evidence="1" id="KW-0472">Membrane</keyword>
<name>A0A7X2XVG8_9LACO</name>
<dbReference type="PROSITE" id="PS51257">
    <property type="entry name" value="PROKAR_LIPOPROTEIN"/>
    <property type="match status" value="1"/>
</dbReference>
<accession>A0A7X2XVG8</accession>
<feature type="transmembrane region" description="Helical" evidence="1">
    <location>
        <begin position="159"/>
        <end position="179"/>
    </location>
</feature>
<feature type="transmembrane region" description="Helical" evidence="1">
    <location>
        <begin position="385"/>
        <end position="406"/>
    </location>
</feature>
<feature type="transmembrane region" description="Helical" evidence="1">
    <location>
        <begin position="133"/>
        <end position="153"/>
    </location>
</feature>
<comment type="caution">
    <text evidence="2">The sequence shown here is derived from an EMBL/GenBank/DDBJ whole genome shotgun (WGS) entry which is preliminary data.</text>
</comment>
<dbReference type="Proteomes" id="UP000466388">
    <property type="component" value="Unassembled WGS sequence"/>
</dbReference>
<dbReference type="EMBL" id="WNJO01000003">
    <property type="protein sequence ID" value="MTV81805.1"/>
    <property type="molecule type" value="Genomic_DNA"/>
</dbReference>
<evidence type="ECO:0000313" key="3">
    <source>
        <dbReference type="Proteomes" id="UP000466388"/>
    </source>
</evidence>